<dbReference type="GO" id="GO:0070063">
    <property type="term" value="F:RNA polymerase binding"/>
    <property type="evidence" value="ECO:0007669"/>
    <property type="project" value="InterPro"/>
</dbReference>
<dbReference type="InterPro" id="IPR001202">
    <property type="entry name" value="WW_dom"/>
</dbReference>
<dbReference type="PROSITE" id="PS51676">
    <property type="entry name" value="FF"/>
    <property type="match status" value="1"/>
</dbReference>
<feature type="compositionally biased region" description="Basic and acidic residues" evidence="2">
    <location>
        <begin position="382"/>
        <end position="406"/>
    </location>
</feature>
<evidence type="ECO:0000256" key="1">
    <source>
        <dbReference type="ARBA" id="ARBA00022737"/>
    </source>
</evidence>
<feature type="compositionally biased region" description="Pro residues" evidence="2">
    <location>
        <begin position="81"/>
        <end position="106"/>
    </location>
</feature>
<protein>
    <submittedName>
        <fullName evidence="5">Transcription elongation regulator</fullName>
    </submittedName>
</protein>
<feature type="compositionally biased region" description="Basic residues" evidence="2">
    <location>
        <begin position="136"/>
        <end position="146"/>
    </location>
</feature>
<feature type="region of interest" description="Disordered" evidence="2">
    <location>
        <begin position="265"/>
        <end position="284"/>
    </location>
</feature>
<keyword evidence="6" id="KW-1185">Reference proteome</keyword>
<dbReference type="Pfam" id="PF01846">
    <property type="entry name" value="FF"/>
    <property type="match status" value="3"/>
</dbReference>
<evidence type="ECO:0000313" key="5">
    <source>
        <dbReference type="EMBL" id="KAF9333147.1"/>
    </source>
</evidence>
<comment type="caution">
    <text evidence="5">The sequence shown here is derived from an EMBL/GenBank/DDBJ whole genome shotgun (WGS) entry which is preliminary data.</text>
</comment>
<dbReference type="Gene3D" id="1.10.10.440">
    <property type="entry name" value="FF domain"/>
    <property type="match status" value="3"/>
</dbReference>
<dbReference type="InterPro" id="IPR002713">
    <property type="entry name" value="FF_domain"/>
</dbReference>
<feature type="compositionally biased region" description="Low complexity" evidence="2">
    <location>
        <begin position="485"/>
        <end position="507"/>
    </location>
</feature>
<keyword evidence="1" id="KW-0677">Repeat</keyword>
<evidence type="ECO:0000259" key="4">
    <source>
        <dbReference type="PROSITE" id="PS51676"/>
    </source>
</evidence>
<dbReference type="SUPFAM" id="SSF51045">
    <property type="entry name" value="WW domain"/>
    <property type="match status" value="1"/>
</dbReference>
<evidence type="ECO:0000256" key="2">
    <source>
        <dbReference type="SAM" id="MobiDB-lite"/>
    </source>
</evidence>
<feature type="compositionally biased region" description="Polar residues" evidence="2">
    <location>
        <begin position="294"/>
        <end position="307"/>
    </location>
</feature>
<feature type="compositionally biased region" description="Low complexity" evidence="2">
    <location>
        <begin position="407"/>
        <end position="419"/>
    </location>
</feature>
<feature type="compositionally biased region" description="Pro residues" evidence="2">
    <location>
        <begin position="114"/>
        <end position="125"/>
    </location>
</feature>
<dbReference type="Pfam" id="PF00397">
    <property type="entry name" value="WW"/>
    <property type="match status" value="1"/>
</dbReference>
<dbReference type="GO" id="GO:0005634">
    <property type="term" value="C:nucleus"/>
    <property type="evidence" value="ECO:0007669"/>
    <property type="project" value="TreeGrafter"/>
</dbReference>
<feature type="compositionally biased region" description="Low complexity" evidence="2">
    <location>
        <begin position="126"/>
        <end position="135"/>
    </location>
</feature>
<proteinExistence type="predicted"/>
<dbReference type="PANTHER" id="PTHR15377">
    <property type="entry name" value="TRANSCRIPTION ELONGATION REGULATOR 1"/>
    <property type="match status" value="1"/>
</dbReference>
<dbReference type="InterPro" id="IPR045148">
    <property type="entry name" value="TCRG1-like"/>
</dbReference>
<dbReference type="SUPFAM" id="SSF81698">
    <property type="entry name" value="FF domain"/>
    <property type="match status" value="3"/>
</dbReference>
<dbReference type="InterPro" id="IPR036020">
    <property type="entry name" value="WW_dom_sf"/>
</dbReference>
<feature type="domain" description="WW" evidence="3">
    <location>
        <begin position="153"/>
        <end position="186"/>
    </location>
</feature>
<feature type="region of interest" description="Disordered" evidence="2">
    <location>
        <begin position="208"/>
        <end position="248"/>
    </location>
</feature>
<feature type="compositionally biased region" description="Pro residues" evidence="2">
    <location>
        <begin position="19"/>
        <end position="35"/>
    </location>
</feature>
<gene>
    <name evidence="5" type="primary">TCERG1</name>
    <name evidence="5" type="ORF">BG006_003948</name>
</gene>
<accession>A0A9P5SPC2</accession>
<dbReference type="SMART" id="SM00441">
    <property type="entry name" value="FF"/>
    <property type="match status" value="3"/>
</dbReference>
<feature type="region of interest" description="Disordered" evidence="2">
    <location>
        <begin position="293"/>
        <end position="314"/>
    </location>
</feature>
<feature type="region of interest" description="Disordered" evidence="2">
    <location>
        <begin position="1"/>
        <end position="146"/>
    </location>
</feature>
<dbReference type="InterPro" id="IPR036517">
    <property type="entry name" value="FF_domain_sf"/>
</dbReference>
<organism evidence="5 6">
    <name type="scientific">Podila minutissima</name>
    <dbReference type="NCBI Taxonomy" id="64525"/>
    <lineage>
        <taxon>Eukaryota</taxon>
        <taxon>Fungi</taxon>
        <taxon>Fungi incertae sedis</taxon>
        <taxon>Mucoromycota</taxon>
        <taxon>Mortierellomycotina</taxon>
        <taxon>Mortierellomycetes</taxon>
        <taxon>Mortierellales</taxon>
        <taxon>Mortierellaceae</taxon>
        <taxon>Podila</taxon>
    </lineage>
</organism>
<dbReference type="GO" id="GO:0003712">
    <property type="term" value="F:transcription coregulator activity"/>
    <property type="evidence" value="ECO:0007669"/>
    <property type="project" value="TreeGrafter"/>
</dbReference>
<feature type="domain" description="WW" evidence="3">
    <location>
        <begin position="33"/>
        <end position="66"/>
    </location>
</feature>
<evidence type="ECO:0000313" key="6">
    <source>
        <dbReference type="Proteomes" id="UP000696485"/>
    </source>
</evidence>
<feature type="domain" description="FF" evidence="4">
    <location>
        <begin position="513"/>
        <end position="575"/>
    </location>
</feature>
<dbReference type="AlphaFoldDB" id="A0A9P5SPC2"/>
<feature type="region of interest" description="Disordered" evidence="2">
    <location>
        <begin position="476"/>
        <end position="513"/>
    </location>
</feature>
<sequence>MNNPGGPPFQGGPHLHQHAPPPHAFRPMPPPPNWLPPGWTEHKAPDGMPYYYNAASGTSSWVKPTLAPPGPPGLAGMGPPGMGPPGMGPPFVQPPHTMPGPPPPGVPNYQQPQLHPPGVVPPPEPSTGAKDGSASKGKKAKKAKKEKAVKKTQILETPWFIVVTSLDNTFFYNKETKTSIWVPTPELEIVLAKMGQVETERLRLEADKAAKEAQGQEMERKRPLDAQESVADKRTKPDDANTGTEMTEDDVAWQLAQMEDMMGGEDQEMASQDEDEDDESDDEAVQARLRLLQGTANNNQTHSQPVSRPTGGMELSEDNIQEREMAFLDIMRDRGVTPFDTWERALAKIEADPRMYLIPEAKARQTLFESYCVIRAQEIKDAKEKESANKGKDKEKDSKEDRKSKDSTASASASSSSSSKPEDVYRRLMEDYTTIKSTWLDFMTKYRTDQRFLGLKPGSLRESIFRAYLSDLKKGVIQPKDKKSSSSSSSRPSSSSSSRHHSSSSSSRKYKATDKEIEEFTSLLKETKKDILYEHKHSSSVEWRKIKKLIDRDRRYDAVGSSTEREQLFREYADRVIQRKD</sequence>
<evidence type="ECO:0000259" key="3">
    <source>
        <dbReference type="PROSITE" id="PS50020"/>
    </source>
</evidence>
<dbReference type="PROSITE" id="PS01159">
    <property type="entry name" value="WW_DOMAIN_1"/>
    <property type="match status" value="1"/>
</dbReference>
<reference evidence="5" key="1">
    <citation type="journal article" date="2020" name="Fungal Divers.">
        <title>Resolving the Mortierellaceae phylogeny through synthesis of multi-gene phylogenetics and phylogenomics.</title>
        <authorList>
            <person name="Vandepol N."/>
            <person name="Liber J."/>
            <person name="Desiro A."/>
            <person name="Na H."/>
            <person name="Kennedy M."/>
            <person name="Barry K."/>
            <person name="Grigoriev I.V."/>
            <person name="Miller A.N."/>
            <person name="O'Donnell K."/>
            <person name="Stajich J.E."/>
            <person name="Bonito G."/>
        </authorList>
    </citation>
    <scope>NUCLEOTIDE SEQUENCE</scope>
    <source>
        <strain evidence="5">NVP1</strain>
    </source>
</reference>
<feature type="compositionally biased region" description="Basic and acidic residues" evidence="2">
    <location>
        <begin position="217"/>
        <end position="239"/>
    </location>
</feature>
<dbReference type="EMBL" id="JAAAUY010000219">
    <property type="protein sequence ID" value="KAF9333147.1"/>
    <property type="molecule type" value="Genomic_DNA"/>
</dbReference>
<dbReference type="PANTHER" id="PTHR15377:SF3">
    <property type="entry name" value="WW DOMAIN-CONTAINING PROTEIN"/>
    <property type="match status" value="1"/>
</dbReference>
<dbReference type="Proteomes" id="UP000696485">
    <property type="component" value="Unassembled WGS sequence"/>
</dbReference>
<feature type="region of interest" description="Disordered" evidence="2">
    <location>
        <begin position="382"/>
        <end position="423"/>
    </location>
</feature>
<dbReference type="Gene3D" id="2.20.70.10">
    <property type="match status" value="2"/>
</dbReference>
<name>A0A9P5SPC2_9FUNG</name>
<dbReference type="SMART" id="SM00456">
    <property type="entry name" value="WW"/>
    <property type="match status" value="2"/>
</dbReference>
<dbReference type="PROSITE" id="PS50020">
    <property type="entry name" value="WW_DOMAIN_2"/>
    <property type="match status" value="2"/>
</dbReference>
<dbReference type="CDD" id="cd00201">
    <property type="entry name" value="WW"/>
    <property type="match status" value="1"/>
</dbReference>